<keyword evidence="3" id="KW-0449">Lipoprotein</keyword>
<dbReference type="PANTHER" id="PTHR46195">
    <property type="entry name" value="HEAVY METAL-ASSOCIATED ISOPRENYLATED PLANT PROTEIN 7"/>
    <property type="match status" value="1"/>
</dbReference>
<dbReference type="Proteomes" id="UP001558713">
    <property type="component" value="Unassembled WGS sequence"/>
</dbReference>
<dbReference type="EMBL" id="JBANAX010000150">
    <property type="protein sequence ID" value="KAL1220574.1"/>
    <property type="molecule type" value="Genomic_DNA"/>
</dbReference>
<evidence type="ECO:0000256" key="3">
    <source>
        <dbReference type="ARBA" id="ARBA00023288"/>
    </source>
</evidence>
<keyword evidence="8" id="KW-1185">Reference proteome</keyword>
<comment type="caution">
    <text evidence="7">The sequence shown here is derived from an EMBL/GenBank/DDBJ whole genome shotgun (WGS) entry which is preliminary data.</text>
</comment>
<dbReference type="GO" id="GO:0046872">
    <property type="term" value="F:metal ion binding"/>
    <property type="evidence" value="ECO:0007669"/>
    <property type="project" value="UniProtKB-KW"/>
</dbReference>
<protein>
    <submittedName>
        <fullName evidence="7">Heavy metal-associated isoprenylated plant protein 17</fullName>
    </submittedName>
</protein>
<evidence type="ECO:0000313" key="8">
    <source>
        <dbReference type="Proteomes" id="UP001558713"/>
    </source>
</evidence>
<feature type="domain" description="HMA" evidence="6">
    <location>
        <begin position="15"/>
        <end position="80"/>
    </location>
</feature>
<gene>
    <name evidence="7" type="ORF">V5N11_003283</name>
</gene>
<dbReference type="CDD" id="cd00371">
    <property type="entry name" value="HMA"/>
    <property type="match status" value="1"/>
</dbReference>
<sequence length="139" mass="15804">MSCCLRLLPPTNIPNNSSNVEFKMPDCDECVKAMTETITKFKGVESCVTDAENQKIVVTGSFNQEKLVKKLFKLTGNEVEIVTEEEKNAESEMLLEQEKELETVVEIEEHVSEEDAKVEEIEKHMKFTEENPKAKCTIC</sequence>
<keyword evidence="4" id="KW-0636">Prenylation</keyword>
<keyword evidence="2" id="KW-0479">Metal-binding</keyword>
<reference evidence="7 8" key="1">
    <citation type="submission" date="2024-04" db="EMBL/GenBank/DDBJ databases">
        <title>Genome assembly C_amara_ONT_v2.</title>
        <authorList>
            <person name="Yant L."/>
            <person name="Moore C."/>
            <person name="Slenker M."/>
        </authorList>
    </citation>
    <scope>NUCLEOTIDE SEQUENCE [LARGE SCALE GENOMIC DNA]</scope>
    <source>
        <tissue evidence="7">Leaf</tissue>
    </source>
</reference>
<dbReference type="Pfam" id="PF00403">
    <property type="entry name" value="HMA"/>
    <property type="match status" value="1"/>
</dbReference>
<evidence type="ECO:0000256" key="1">
    <source>
        <dbReference type="ARBA" id="ARBA00022481"/>
    </source>
</evidence>
<evidence type="ECO:0000256" key="2">
    <source>
        <dbReference type="ARBA" id="ARBA00022723"/>
    </source>
</evidence>
<keyword evidence="1" id="KW-0488">Methylation</keyword>
<evidence type="ECO:0000313" key="7">
    <source>
        <dbReference type="EMBL" id="KAL1220574.1"/>
    </source>
</evidence>
<accession>A0ABD1BTS0</accession>
<dbReference type="AlphaFoldDB" id="A0ABD1BTS0"/>
<evidence type="ECO:0000256" key="4">
    <source>
        <dbReference type="ARBA" id="ARBA00023289"/>
    </source>
</evidence>
<dbReference type="InterPro" id="IPR044577">
    <property type="entry name" value="HIPP4/7/8/17/18/19"/>
</dbReference>
<dbReference type="InterPro" id="IPR006121">
    <property type="entry name" value="HMA_dom"/>
</dbReference>
<dbReference type="SUPFAM" id="SSF55008">
    <property type="entry name" value="HMA, heavy metal-associated domain"/>
    <property type="match status" value="1"/>
</dbReference>
<evidence type="ECO:0000256" key="5">
    <source>
        <dbReference type="ARBA" id="ARBA00024045"/>
    </source>
</evidence>
<dbReference type="Gene3D" id="3.30.70.100">
    <property type="match status" value="1"/>
</dbReference>
<organism evidence="7 8">
    <name type="scientific">Cardamine amara subsp. amara</name>
    <dbReference type="NCBI Taxonomy" id="228776"/>
    <lineage>
        <taxon>Eukaryota</taxon>
        <taxon>Viridiplantae</taxon>
        <taxon>Streptophyta</taxon>
        <taxon>Embryophyta</taxon>
        <taxon>Tracheophyta</taxon>
        <taxon>Spermatophyta</taxon>
        <taxon>Magnoliopsida</taxon>
        <taxon>eudicotyledons</taxon>
        <taxon>Gunneridae</taxon>
        <taxon>Pentapetalae</taxon>
        <taxon>rosids</taxon>
        <taxon>malvids</taxon>
        <taxon>Brassicales</taxon>
        <taxon>Brassicaceae</taxon>
        <taxon>Cardamineae</taxon>
        <taxon>Cardamine</taxon>
    </lineage>
</organism>
<proteinExistence type="inferred from homology"/>
<dbReference type="InterPro" id="IPR036163">
    <property type="entry name" value="HMA_dom_sf"/>
</dbReference>
<name>A0ABD1BTS0_CARAN</name>
<comment type="similarity">
    <text evidence="5">Belongs to the HIPP family.</text>
</comment>
<dbReference type="PANTHER" id="PTHR46195:SF18">
    <property type="entry name" value="SUPEROXIDE DISMUTASE 1 COPPER CHAPERONE-LIKE PROTEIN"/>
    <property type="match status" value="1"/>
</dbReference>
<dbReference type="PROSITE" id="PS50846">
    <property type="entry name" value="HMA_2"/>
    <property type="match status" value="1"/>
</dbReference>
<evidence type="ECO:0000259" key="6">
    <source>
        <dbReference type="PROSITE" id="PS50846"/>
    </source>
</evidence>